<evidence type="ECO:0008006" key="3">
    <source>
        <dbReference type="Google" id="ProtNLM"/>
    </source>
</evidence>
<sequence>MNAGLTQGYIRHPQQIPADVSASAAPAITSKEALADNHVGISFTTQRFYASGKHLKVCIKVSQPYFSAVGKVAWCIPEPDGSFTTGIVFDGDEIAYSARMAEQICHIEQYRRDIECNEGRKLSAEAAAAEWIVLYAHDFPGLNSITHR</sequence>
<protein>
    <recommendedName>
        <fullName evidence="3">PilZ domain-containing protein</fullName>
    </recommendedName>
</protein>
<accession>A0A437Q7M7</accession>
<comment type="caution">
    <text evidence="1">The sequence shown here is derived from an EMBL/GenBank/DDBJ whole genome shotgun (WGS) entry which is preliminary data.</text>
</comment>
<reference evidence="1 2" key="1">
    <citation type="submission" date="2019-01" db="EMBL/GenBank/DDBJ databases">
        <authorList>
            <person name="Chen W.-M."/>
        </authorList>
    </citation>
    <scope>NUCLEOTIDE SEQUENCE [LARGE SCALE GENOMIC DNA]</scope>
    <source>
        <strain evidence="1 2">HPM-16</strain>
    </source>
</reference>
<organism evidence="1 2">
    <name type="scientific">Neptunomonas marina</name>
    <dbReference type="NCBI Taxonomy" id="1815562"/>
    <lineage>
        <taxon>Bacteria</taxon>
        <taxon>Pseudomonadati</taxon>
        <taxon>Pseudomonadota</taxon>
        <taxon>Gammaproteobacteria</taxon>
        <taxon>Oceanospirillales</taxon>
        <taxon>Oceanospirillaceae</taxon>
        <taxon>Neptunomonas</taxon>
    </lineage>
</organism>
<dbReference type="AlphaFoldDB" id="A0A437Q7M7"/>
<evidence type="ECO:0000313" key="1">
    <source>
        <dbReference type="EMBL" id="RVU30542.1"/>
    </source>
</evidence>
<gene>
    <name evidence="1" type="ORF">EOE65_09470</name>
</gene>
<dbReference type="EMBL" id="SACQ01000004">
    <property type="protein sequence ID" value="RVU30542.1"/>
    <property type="molecule type" value="Genomic_DNA"/>
</dbReference>
<proteinExistence type="predicted"/>
<dbReference type="Proteomes" id="UP000282818">
    <property type="component" value="Unassembled WGS sequence"/>
</dbReference>
<evidence type="ECO:0000313" key="2">
    <source>
        <dbReference type="Proteomes" id="UP000282818"/>
    </source>
</evidence>
<name>A0A437Q7M7_9GAMM</name>
<keyword evidence="2" id="KW-1185">Reference proteome</keyword>
<dbReference type="RefSeq" id="WP_127694077.1">
    <property type="nucleotide sequence ID" value="NZ_SACQ01000004.1"/>
</dbReference>